<protein>
    <submittedName>
        <fullName evidence="1">Uncharacterized protein</fullName>
    </submittedName>
</protein>
<gene>
    <name evidence="1" type="ORF">RHMOL_Rhmol08G0208500</name>
</gene>
<name>A0ACC0MR05_RHOML</name>
<dbReference type="EMBL" id="CM046395">
    <property type="protein sequence ID" value="KAI8543329.1"/>
    <property type="molecule type" value="Genomic_DNA"/>
</dbReference>
<keyword evidence="2" id="KW-1185">Reference proteome</keyword>
<reference evidence="1" key="1">
    <citation type="submission" date="2022-02" db="EMBL/GenBank/DDBJ databases">
        <title>Plant Genome Project.</title>
        <authorList>
            <person name="Zhang R.-G."/>
        </authorList>
    </citation>
    <scope>NUCLEOTIDE SEQUENCE</scope>
    <source>
        <strain evidence="1">AT1</strain>
    </source>
</reference>
<comment type="caution">
    <text evidence="1">The sequence shown here is derived from an EMBL/GenBank/DDBJ whole genome shotgun (WGS) entry which is preliminary data.</text>
</comment>
<proteinExistence type="predicted"/>
<dbReference type="Proteomes" id="UP001062846">
    <property type="component" value="Chromosome 8"/>
</dbReference>
<evidence type="ECO:0000313" key="2">
    <source>
        <dbReference type="Proteomes" id="UP001062846"/>
    </source>
</evidence>
<accession>A0ACC0MR05</accession>
<evidence type="ECO:0000313" key="1">
    <source>
        <dbReference type="EMBL" id="KAI8543329.1"/>
    </source>
</evidence>
<sequence length="75" mass="8483">MLQEQTDREREDLGREFWGAIQFRCAAACRQVTVAAENLTGTAHRCRLQKTESQVREQGLLGTGGCICGEREREQ</sequence>
<organism evidence="1 2">
    <name type="scientific">Rhododendron molle</name>
    <name type="common">Chinese azalea</name>
    <name type="synonym">Azalea mollis</name>
    <dbReference type="NCBI Taxonomy" id="49168"/>
    <lineage>
        <taxon>Eukaryota</taxon>
        <taxon>Viridiplantae</taxon>
        <taxon>Streptophyta</taxon>
        <taxon>Embryophyta</taxon>
        <taxon>Tracheophyta</taxon>
        <taxon>Spermatophyta</taxon>
        <taxon>Magnoliopsida</taxon>
        <taxon>eudicotyledons</taxon>
        <taxon>Gunneridae</taxon>
        <taxon>Pentapetalae</taxon>
        <taxon>asterids</taxon>
        <taxon>Ericales</taxon>
        <taxon>Ericaceae</taxon>
        <taxon>Ericoideae</taxon>
        <taxon>Rhodoreae</taxon>
        <taxon>Rhododendron</taxon>
    </lineage>
</organism>